<dbReference type="NCBIfam" id="TIGR00229">
    <property type="entry name" value="sensory_box"/>
    <property type="match status" value="1"/>
</dbReference>
<dbReference type="PROSITE" id="PS50112">
    <property type="entry name" value="PAS"/>
    <property type="match status" value="1"/>
</dbReference>
<dbReference type="PANTHER" id="PTHR47429">
    <property type="entry name" value="PROTEIN TWIN LOV 1"/>
    <property type="match status" value="1"/>
</dbReference>
<feature type="domain" description="PAS" evidence="4">
    <location>
        <begin position="137"/>
        <end position="179"/>
    </location>
</feature>
<reference evidence="5" key="2">
    <citation type="submission" date="2020-09" db="EMBL/GenBank/DDBJ databases">
        <authorList>
            <person name="Sun Q."/>
            <person name="Ohkuma M."/>
        </authorList>
    </citation>
    <scope>NUCLEOTIDE SEQUENCE</scope>
    <source>
        <strain evidence="5">JCM 16108</strain>
    </source>
</reference>
<dbReference type="InterPro" id="IPR035965">
    <property type="entry name" value="PAS-like_dom_sf"/>
</dbReference>
<keyword evidence="2" id="KW-0288">FMN</keyword>
<reference evidence="5" key="1">
    <citation type="journal article" date="2014" name="Int. J. Syst. Evol. Microbiol.">
        <title>Complete genome sequence of Corynebacterium casei LMG S-19264T (=DSM 44701T), isolated from a smear-ripened cheese.</title>
        <authorList>
            <consortium name="US DOE Joint Genome Institute (JGI-PGF)"/>
            <person name="Walter F."/>
            <person name="Albersmeier A."/>
            <person name="Kalinowski J."/>
            <person name="Ruckert C."/>
        </authorList>
    </citation>
    <scope>NUCLEOTIDE SEQUENCE</scope>
    <source>
        <strain evidence="5">JCM 16108</strain>
    </source>
</reference>
<evidence type="ECO:0000313" key="6">
    <source>
        <dbReference type="EMBL" id="MBP1954839.1"/>
    </source>
</evidence>
<dbReference type="AlphaFoldDB" id="A0A830FU63"/>
<proteinExistence type="predicted"/>
<sequence>MTTPTPGGGGDGGEYAARALDSLSTGITIVDADGTTVVANGAWRTFLDETDIDPAVTRSAANYVRTLRADAVSLDDVADPTTPLDLTLTLPYQESADARSHRLRLSPFVYDGEVFASLSVAEEARDRLPATPLKTGAVDAAPVGITISDYTRPDNPLIYANAAFERITGYDVLETLGRNCRFLQSDATDEAAVREFRDAMAANESATVELRNERADGEAFWNAVTIAPPP</sequence>
<dbReference type="Proteomes" id="UP000765891">
    <property type="component" value="Unassembled WGS sequence"/>
</dbReference>
<comment type="caution">
    <text evidence="5">The sequence shown here is derived from an EMBL/GenBank/DDBJ whole genome shotgun (WGS) entry which is preliminary data.</text>
</comment>
<keyword evidence="7" id="KW-1185">Reference proteome</keyword>
<accession>A0A830FU63</accession>
<dbReference type="EMBL" id="JAGGKO010000002">
    <property type="protein sequence ID" value="MBP1954839.1"/>
    <property type="molecule type" value="Genomic_DNA"/>
</dbReference>
<dbReference type="Gene3D" id="3.30.450.20">
    <property type="entry name" value="PAS domain"/>
    <property type="match status" value="1"/>
</dbReference>
<dbReference type="PANTHER" id="PTHR47429:SF2">
    <property type="entry name" value="PROTEIN TWIN LOV 1"/>
    <property type="match status" value="1"/>
</dbReference>
<dbReference type="SMART" id="SM00091">
    <property type="entry name" value="PAS"/>
    <property type="match status" value="2"/>
</dbReference>
<dbReference type="Pfam" id="PF13426">
    <property type="entry name" value="PAS_9"/>
    <property type="match status" value="1"/>
</dbReference>
<dbReference type="RefSeq" id="WP_188870089.1">
    <property type="nucleotide sequence ID" value="NZ_BMOO01000002.1"/>
</dbReference>
<dbReference type="EMBL" id="BMOO01000002">
    <property type="protein sequence ID" value="GGM60140.1"/>
    <property type="molecule type" value="Genomic_DNA"/>
</dbReference>
<keyword evidence="1" id="KW-0285">Flavoprotein</keyword>
<dbReference type="InterPro" id="IPR000014">
    <property type="entry name" value="PAS"/>
</dbReference>
<keyword evidence="3" id="KW-0157">Chromophore</keyword>
<evidence type="ECO:0000256" key="1">
    <source>
        <dbReference type="ARBA" id="ARBA00022630"/>
    </source>
</evidence>
<dbReference type="Proteomes" id="UP000614609">
    <property type="component" value="Unassembled WGS sequence"/>
</dbReference>
<evidence type="ECO:0000313" key="5">
    <source>
        <dbReference type="EMBL" id="GGM60140.1"/>
    </source>
</evidence>
<gene>
    <name evidence="5" type="ORF">GCM10009017_07890</name>
    <name evidence="6" type="ORF">J2752_001751</name>
</gene>
<name>A0A830FU63_9EURY</name>
<evidence type="ECO:0000256" key="2">
    <source>
        <dbReference type="ARBA" id="ARBA00022643"/>
    </source>
</evidence>
<evidence type="ECO:0000313" key="7">
    <source>
        <dbReference type="Proteomes" id="UP000614609"/>
    </source>
</evidence>
<dbReference type="SUPFAM" id="SSF55785">
    <property type="entry name" value="PYP-like sensor domain (PAS domain)"/>
    <property type="match status" value="1"/>
</dbReference>
<protein>
    <submittedName>
        <fullName evidence="6">PAS domain S-box-containing protein</fullName>
    </submittedName>
</protein>
<dbReference type="CDD" id="cd00130">
    <property type="entry name" value="PAS"/>
    <property type="match status" value="1"/>
</dbReference>
<organism evidence="5 7">
    <name type="scientific">Halarchaeum rubridurum</name>
    <dbReference type="NCBI Taxonomy" id="489911"/>
    <lineage>
        <taxon>Archaea</taxon>
        <taxon>Methanobacteriati</taxon>
        <taxon>Methanobacteriota</taxon>
        <taxon>Stenosarchaea group</taxon>
        <taxon>Halobacteria</taxon>
        <taxon>Halobacteriales</taxon>
        <taxon>Halobacteriaceae</taxon>
    </lineage>
</organism>
<evidence type="ECO:0000256" key="3">
    <source>
        <dbReference type="ARBA" id="ARBA00022991"/>
    </source>
</evidence>
<reference evidence="6" key="3">
    <citation type="submission" date="2021-03" db="EMBL/GenBank/DDBJ databases">
        <title>Genomic Encyclopedia of Type Strains, Phase IV (KMG-IV): sequencing the most valuable type-strain genomes for metagenomic binning, comparative biology and taxonomic classification.</title>
        <authorList>
            <person name="Goeker M."/>
        </authorList>
    </citation>
    <scope>NUCLEOTIDE SEQUENCE</scope>
    <source>
        <strain evidence="6">DSM 22443</strain>
    </source>
</reference>
<evidence type="ECO:0000259" key="4">
    <source>
        <dbReference type="PROSITE" id="PS50112"/>
    </source>
</evidence>